<dbReference type="PANTHER" id="PTHR24421">
    <property type="entry name" value="NITRATE/NITRITE SENSOR PROTEIN NARX-RELATED"/>
    <property type="match status" value="1"/>
</dbReference>
<evidence type="ECO:0000256" key="3">
    <source>
        <dbReference type="ARBA" id="ARBA00023012"/>
    </source>
</evidence>
<dbReference type="KEGG" id="npv:OHM77_06050"/>
<gene>
    <name evidence="7" type="ORF">OHM77_06050</name>
</gene>
<keyword evidence="5" id="KW-0812">Transmembrane</keyword>
<dbReference type="EMBL" id="CP107246">
    <property type="protein sequence ID" value="WIM06827.1"/>
    <property type="molecule type" value="Genomic_DNA"/>
</dbReference>
<sequence length="494" mass="55092">MNDPIVGGSRASMQKPSLIVAPATLMSATVLWTLLAIFSLWMQRQQLDRAAVALARIDAVANLRKDMAIRKWAAQVGGVFINEAKAPNIDNLTEQERVFATNSIGEIFKLVSLTPIHTLLGIQEVSNRELGRKERLTSLQLHNSANTPDDWESQALKSLQQGSEMVTEAVPRKGGHGLLRVMIPMRMDEECVECHRNTLVPVGGLRGGAAISLDLNAYRSAQEPTWRAIQYGHLAIWFLGLMAIYAFWFFSRRRAIEQGRSEEELQMHRRRLEESETRLRELAAFLQTVREEERTRIARELHDELGQALTALRIDLGWLRNKCVALGAPVTERAASTLGVVEQSIVSLRRISEDLRPAMLDSLGLAAAIEHHVTQFSKRTGIPCDLVMNREEFDLDDNLATAVFRIIQEALTNVARHADADEVAVQVDETDDAIRLTVRDNGCGFVSNKDKKTFGLVGMRERATMLGGSLDIDSQPGQGTCITGWLPLRKESRT</sequence>
<dbReference type="InterPro" id="IPR036890">
    <property type="entry name" value="HATPase_C_sf"/>
</dbReference>
<organism evidence="7">
    <name type="scientific">Candidatus Nitricoxidivorans perseverans</name>
    <dbReference type="NCBI Taxonomy" id="2975601"/>
    <lineage>
        <taxon>Bacteria</taxon>
        <taxon>Pseudomonadati</taxon>
        <taxon>Pseudomonadota</taxon>
        <taxon>Betaproteobacteria</taxon>
        <taxon>Nitrosomonadales</taxon>
        <taxon>Sterolibacteriaceae</taxon>
        <taxon>Candidatus Nitricoxidivorans</taxon>
    </lineage>
</organism>
<dbReference type="PROSITE" id="PS50109">
    <property type="entry name" value="HIS_KIN"/>
    <property type="match status" value="1"/>
</dbReference>
<dbReference type="SUPFAM" id="SSF55874">
    <property type="entry name" value="ATPase domain of HSP90 chaperone/DNA topoisomerase II/histidine kinase"/>
    <property type="match status" value="1"/>
</dbReference>
<keyword evidence="1" id="KW-0808">Transferase</keyword>
<evidence type="ECO:0000256" key="2">
    <source>
        <dbReference type="ARBA" id="ARBA00022777"/>
    </source>
</evidence>
<dbReference type="AlphaFoldDB" id="A0AA49FNV0"/>
<evidence type="ECO:0000259" key="6">
    <source>
        <dbReference type="PROSITE" id="PS50109"/>
    </source>
</evidence>
<evidence type="ECO:0000313" key="7">
    <source>
        <dbReference type="EMBL" id="WIM06827.1"/>
    </source>
</evidence>
<evidence type="ECO:0000256" key="4">
    <source>
        <dbReference type="SAM" id="Coils"/>
    </source>
</evidence>
<dbReference type="PANTHER" id="PTHR24421:SF59">
    <property type="entry name" value="OXYGEN SENSOR HISTIDINE KINASE NREB"/>
    <property type="match status" value="1"/>
</dbReference>
<evidence type="ECO:0000256" key="1">
    <source>
        <dbReference type="ARBA" id="ARBA00022679"/>
    </source>
</evidence>
<feature type="transmembrane region" description="Helical" evidence="5">
    <location>
        <begin position="228"/>
        <end position="250"/>
    </location>
</feature>
<reference evidence="7" key="1">
    <citation type="journal article" date="2023" name="Nat. Microbiol.">
        <title>Enrichment and characterization of a nitric oxide-reducing microbial community in a continuous bioreactor.</title>
        <authorList>
            <person name="Garrido-Amador P."/>
            <person name="Stortenbeker N."/>
            <person name="Wessels H.J.C.T."/>
            <person name="Speth D.R."/>
            <person name="Garcia-Heredia I."/>
            <person name="Kartal B."/>
        </authorList>
    </citation>
    <scope>NUCLEOTIDE SEQUENCE</scope>
    <source>
        <strain evidence="7">MAG1</strain>
    </source>
</reference>
<dbReference type="CDD" id="cd16917">
    <property type="entry name" value="HATPase_UhpB-NarQ-NarX-like"/>
    <property type="match status" value="1"/>
</dbReference>
<dbReference type="Pfam" id="PF02518">
    <property type="entry name" value="HATPase_c"/>
    <property type="match status" value="1"/>
</dbReference>
<dbReference type="Gene3D" id="1.20.5.1930">
    <property type="match status" value="1"/>
</dbReference>
<dbReference type="Gene3D" id="3.30.565.10">
    <property type="entry name" value="Histidine kinase-like ATPase, C-terminal domain"/>
    <property type="match status" value="1"/>
</dbReference>
<dbReference type="GO" id="GO:0016020">
    <property type="term" value="C:membrane"/>
    <property type="evidence" value="ECO:0007669"/>
    <property type="project" value="InterPro"/>
</dbReference>
<dbReference type="InterPro" id="IPR021796">
    <property type="entry name" value="Tll0287-like_dom"/>
</dbReference>
<dbReference type="SMART" id="SM00387">
    <property type="entry name" value="HATPase_c"/>
    <property type="match status" value="1"/>
</dbReference>
<dbReference type="Proteomes" id="UP001234916">
    <property type="component" value="Chromosome"/>
</dbReference>
<dbReference type="InterPro" id="IPR005467">
    <property type="entry name" value="His_kinase_dom"/>
</dbReference>
<keyword evidence="3" id="KW-0902">Two-component regulatory system</keyword>
<accession>A0AA49FNV0</accession>
<dbReference type="GO" id="GO:0000155">
    <property type="term" value="F:phosphorelay sensor kinase activity"/>
    <property type="evidence" value="ECO:0007669"/>
    <property type="project" value="InterPro"/>
</dbReference>
<keyword evidence="5" id="KW-0472">Membrane</keyword>
<keyword evidence="5" id="KW-1133">Transmembrane helix</keyword>
<dbReference type="Pfam" id="PF07730">
    <property type="entry name" value="HisKA_3"/>
    <property type="match status" value="1"/>
</dbReference>
<dbReference type="GO" id="GO:0046983">
    <property type="term" value="F:protein dimerization activity"/>
    <property type="evidence" value="ECO:0007669"/>
    <property type="project" value="InterPro"/>
</dbReference>
<keyword evidence="4" id="KW-0175">Coiled coil</keyword>
<feature type="coiled-coil region" evidence="4">
    <location>
        <begin position="258"/>
        <end position="292"/>
    </location>
</feature>
<protein>
    <submittedName>
        <fullName evidence="7">Histidine kinase</fullName>
    </submittedName>
</protein>
<proteinExistence type="predicted"/>
<keyword evidence="2 7" id="KW-0418">Kinase</keyword>
<feature type="domain" description="Histidine kinase" evidence="6">
    <location>
        <begin position="300"/>
        <end position="490"/>
    </location>
</feature>
<dbReference type="InterPro" id="IPR011712">
    <property type="entry name" value="Sig_transdc_His_kin_sub3_dim/P"/>
</dbReference>
<feature type="transmembrane region" description="Helical" evidence="5">
    <location>
        <begin position="20"/>
        <end position="41"/>
    </location>
</feature>
<evidence type="ECO:0000256" key="5">
    <source>
        <dbReference type="SAM" id="Phobius"/>
    </source>
</evidence>
<name>A0AA49FNV0_9PROT</name>
<dbReference type="InterPro" id="IPR050482">
    <property type="entry name" value="Sensor_HK_TwoCompSys"/>
</dbReference>
<dbReference type="InterPro" id="IPR003594">
    <property type="entry name" value="HATPase_dom"/>
</dbReference>
<dbReference type="Pfam" id="PF11845">
    <property type="entry name" value="Tll0287-like"/>
    <property type="match status" value="1"/>
</dbReference>